<dbReference type="PANTHER" id="PTHR12935">
    <property type="entry name" value="GAMMA-GLUTAMYLCYCLOTRANSFERASE"/>
    <property type="match status" value="1"/>
</dbReference>
<evidence type="ECO:0000256" key="1">
    <source>
        <dbReference type="ARBA" id="ARBA00012346"/>
    </source>
</evidence>
<organism evidence="3 4">
    <name type="scientific">Nicrophorus vespilloides</name>
    <name type="common">Boreal carrion beetle</name>
    <dbReference type="NCBI Taxonomy" id="110193"/>
    <lineage>
        <taxon>Eukaryota</taxon>
        <taxon>Metazoa</taxon>
        <taxon>Ecdysozoa</taxon>
        <taxon>Arthropoda</taxon>
        <taxon>Hexapoda</taxon>
        <taxon>Insecta</taxon>
        <taxon>Pterygota</taxon>
        <taxon>Neoptera</taxon>
        <taxon>Endopterygota</taxon>
        <taxon>Coleoptera</taxon>
        <taxon>Polyphaga</taxon>
        <taxon>Staphyliniformia</taxon>
        <taxon>Silphidae</taxon>
        <taxon>Nicrophorinae</taxon>
        <taxon>Nicrophorus</taxon>
    </lineage>
</organism>
<dbReference type="CDD" id="cd06661">
    <property type="entry name" value="GGCT_like"/>
    <property type="match status" value="1"/>
</dbReference>
<reference evidence="4" key="1">
    <citation type="submission" date="2025-08" db="UniProtKB">
        <authorList>
            <consortium name="RefSeq"/>
        </authorList>
    </citation>
    <scope>IDENTIFICATION</scope>
    <source>
        <tissue evidence="4">Whole Larva</tissue>
    </source>
</reference>
<dbReference type="InterPro" id="IPR017939">
    <property type="entry name" value="G-Glutamylcylcotransferase"/>
</dbReference>
<dbReference type="GeneID" id="108569857"/>
<dbReference type="InterPro" id="IPR013024">
    <property type="entry name" value="GGCT-like"/>
</dbReference>
<dbReference type="Proteomes" id="UP000695000">
    <property type="component" value="Unplaced"/>
</dbReference>
<dbReference type="Gene3D" id="3.10.490.10">
    <property type="entry name" value="Gamma-glutamyl cyclotransferase-like"/>
    <property type="match status" value="1"/>
</dbReference>
<dbReference type="SUPFAM" id="SSF110857">
    <property type="entry name" value="Gamma-glutamyl cyclotransferase-like"/>
    <property type="match status" value="1"/>
</dbReference>
<evidence type="ECO:0000256" key="2">
    <source>
        <dbReference type="ARBA" id="ARBA00023239"/>
    </source>
</evidence>
<gene>
    <name evidence="4" type="primary">LOC108569857</name>
</gene>
<sequence>MSKTFLYFAYGSNLLAQRIKINNPSAERYAIGKLQGYRLDFATYSSRWKGASATIVPQSDAHVWGAIWEIDMKNLPDLDRQEGVDRNIYFPLEVNVVNPEGESIQCRVYQQTISPSFIHNIKDLPSERKPSPIYLKTIQLGGVESKLPEDYVKFLNTIPDNGYSGQIDIQLDLAENTV</sequence>
<accession>A0ABM1NJQ2</accession>
<keyword evidence="3" id="KW-1185">Reference proteome</keyword>
<name>A0ABM1NJQ2_NICVS</name>
<keyword evidence="2" id="KW-0456">Lyase</keyword>
<dbReference type="Pfam" id="PF13772">
    <property type="entry name" value="AIG2_2"/>
    <property type="match status" value="1"/>
</dbReference>
<dbReference type="InterPro" id="IPR036568">
    <property type="entry name" value="GGCT-like_sf"/>
</dbReference>
<proteinExistence type="predicted"/>
<dbReference type="RefSeq" id="XP_017787052.1">
    <property type="nucleotide sequence ID" value="XM_017931563.1"/>
</dbReference>
<dbReference type="EC" id="4.3.2.9" evidence="1"/>
<evidence type="ECO:0000313" key="4">
    <source>
        <dbReference type="RefSeq" id="XP_017787052.1"/>
    </source>
</evidence>
<dbReference type="PANTHER" id="PTHR12935:SF0">
    <property type="entry name" value="GAMMA-GLUTAMYLCYCLOTRANSFERASE"/>
    <property type="match status" value="1"/>
</dbReference>
<protein>
    <recommendedName>
        <fullName evidence="1">gamma-glutamylcyclotransferase</fullName>
        <ecNumber evidence="1">4.3.2.9</ecNumber>
    </recommendedName>
</protein>
<evidence type="ECO:0000313" key="3">
    <source>
        <dbReference type="Proteomes" id="UP000695000"/>
    </source>
</evidence>